<protein>
    <submittedName>
        <fullName evidence="1">Uncharacterized protein</fullName>
    </submittedName>
</protein>
<evidence type="ECO:0000313" key="2">
    <source>
        <dbReference type="Proteomes" id="UP001362999"/>
    </source>
</evidence>
<sequence length="88" mass="10593">ALIGTLQHRWMNEKKNIPPEISWSQLRRRFTPGFEDILDIGVNNGWYDPNILIQALVFRWVFIPWLQRELDAYRDRVNNTAKRADRNK</sequence>
<dbReference type="AlphaFoldDB" id="A0AAW0CMB4"/>
<accession>A0AAW0CMB4</accession>
<comment type="caution">
    <text evidence="1">The sequence shown here is derived from an EMBL/GenBank/DDBJ whole genome shotgun (WGS) entry which is preliminary data.</text>
</comment>
<dbReference type="EMBL" id="JAWWNJ010000014">
    <property type="protein sequence ID" value="KAK7041062.1"/>
    <property type="molecule type" value="Genomic_DNA"/>
</dbReference>
<name>A0AAW0CMB4_9AGAR</name>
<evidence type="ECO:0000313" key="1">
    <source>
        <dbReference type="EMBL" id="KAK7041062.1"/>
    </source>
</evidence>
<dbReference type="Proteomes" id="UP001362999">
    <property type="component" value="Unassembled WGS sequence"/>
</dbReference>
<gene>
    <name evidence="1" type="ORF">R3P38DRAFT_2478414</name>
</gene>
<feature type="non-terminal residue" evidence="1">
    <location>
        <position position="88"/>
    </location>
</feature>
<proteinExistence type="predicted"/>
<organism evidence="1 2">
    <name type="scientific">Favolaschia claudopus</name>
    <dbReference type="NCBI Taxonomy" id="2862362"/>
    <lineage>
        <taxon>Eukaryota</taxon>
        <taxon>Fungi</taxon>
        <taxon>Dikarya</taxon>
        <taxon>Basidiomycota</taxon>
        <taxon>Agaricomycotina</taxon>
        <taxon>Agaricomycetes</taxon>
        <taxon>Agaricomycetidae</taxon>
        <taxon>Agaricales</taxon>
        <taxon>Marasmiineae</taxon>
        <taxon>Mycenaceae</taxon>
        <taxon>Favolaschia</taxon>
    </lineage>
</organism>
<keyword evidence="2" id="KW-1185">Reference proteome</keyword>
<reference evidence="1 2" key="1">
    <citation type="journal article" date="2024" name="J Genomics">
        <title>Draft genome sequencing and assembly of Favolaschia claudopus CIRM-BRFM 2984 isolated from oak limbs.</title>
        <authorList>
            <person name="Navarro D."/>
            <person name="Drula E."/>
            <person name="Chaduli D."/>
            <person name="Cazenave R."/>
            <person name="Ahrendt S."/>
            <person name="Wang J."/>
            <person name="Lipzen A."/>
            <person name="Daum C."/>
            <person name="Barry K."/>
            <person name="Grigoriev I.V."/>
            <person name="Favel A."/>
            <person name="Rosso M.N."/>
            <person name="Martin F."/>
        </authorList>
    </citation>
    <scope>NUCLEOTIDE SEQUENCE [LARGE SCALE GENOMIC DNA]</scope>
    <source>
        <strain evidence="1 2">CIRM-BRFM 2984</strain>
    </source>
</reference>
<feature type="non-terminal residue" evidence="1">
    <location>
        <position position="1"/>
    </location>
</feature>